<feature type="region of interest" description="Disordered" evidence="5">
    <location>
        <begin position="228"/>
        <end position="296"/>
    </location>
</feature>
<dbReference type="GO" id="GO:0000502">
    <property type="term" value="C:proteasome complex"/>
    <property type="evidence" value="ECO:0007669"/>
    <property type="project" value="UniProtKB-KW"/>
</dbReference>
<evidence type="ECO:0000313" key="7">
    <source>
        <dbReference type="Proteomes" id="UP001500902"/>
    </source>
</evidence>
<comment type="caution">
    <text evidence="6">The sequence shown here is derived from an EMBL/GenBank/DDBJ whole genome shotgun (WGS) entry which is preliminary data.</text>
</comment>
<dbReference type="Pfam" id="PF00227">
    <property type="entry name" value="Proteasome"/>
    <property type="match status" value="1"/>
</dbReference>
<evidence type="ECO:0000313" key="6">
    <source>
        <dbReference type="EMBL" id="GAA3649812.1"/>
    </source>
</evidence>
<gene>
    <name evidence="3 6" type="primary">prcA</name>
    <name evidence="6" type="ORF">GCM10022224_010740</name>
</gene>
<dbReference type="InterPro" id="IPR029055">
    <property type="entry name" value="Ntn_hydrolases_N"/>
</dbReference>
<accession>A0ABP7B6P7</accession>
<comment type="similarity">
    <text evidence="3 4">Belongs to the peptidase T1A family.</text>
</comment>
<dbReference type="SUPFAM" id="SSF56235">
    <property type="entry name" value="N-terminal nucleophile aminohydrolases (Ntn hydrolases)"/>
    <property type="match status" value="1"/>
</dbReference>
<dbReference type="NCBIfam" id="TIGR03691">
    <property type="entry name" value="20S_bact_alpha"/>
    <property type="match status" value="1"/>
</dbReference>
<dbReference type="Proteomes" id="UP001500902">
    <property type="component" value="Unassembled WGS sequence"/>
</dbReference>
<comment type="pathway">
    <text evidence="3">Protein degradation; proteasomal Pup-dependent pathway.</text>
</comment>
<proteinExistence type="inferred from homology"/>
<dbReference type="PROSITE" id="PS51475">
    <property type="entry name" value="PROTEASOME_ALPHA_2"/>
    <property type="match status" value="1"/>
</dbReference>
<evidence type="ECO:0000256" key="2">
    <source>
        <dbReference type="ARBA" id="ARBA00022942"/>
    </source>
</evidence>
<keyword evidence="1 3" id="KW-0963">Cytoplasm</keyword>
<protein>
    <recommendedName>
        <fullName evidence="3">Proteasome subunit alpha</fullName>
    </recommendedName>
    <alternativeName>
        <fullName evidence="3">20S proteasome alpha subunit</fullName>
    </alternativeName>
    <alternativeName>
        <fullName evidence="3">Proteasome core protein PrcA</fullName>
    </alternativeName>
</protein>
<comment type="function">
    <text evidence="3">Component of the proteasome core, a large protease complex with broad specificity involved in protein degradation.</text>
</comment>
<keyword evidence="2 3" id="KW-0647">Proteasome</keyword>
<dbReference type="InterPro" id="IPR001353">
    <property type="entry name" value="Proteasome_sua/b"/>
</dbReference>
<dbReference type="Gene3D" id="3.60.20.10">
    <property type="entry name" value="Glutamine Phosphoribosylpyrophosphate, subunit 1, domain 1"/>
    <property type="match status" value="1"/>
</dbReference>
<name>A0ABP7B6P7_9ACTN</name>
<reference evidence="7" key="1">
    <citation type="journal article" date="2019" name="Int. J. Syst. Evol. Microbiol.">
        <title>The Global Catalogue of Microorganisms (GCM) 10K type strain sequencing project: providing services to taxonomists for standard genome sequencing and annotation.</title>
        <authorList>
            <consortium name="The Broad Institute Genomics Platform"/>
            <consortium name="The Broad Institute Genome Sequencing Center for Infectious Disease"/>
            <person name="Wu L."/>
            <person name="Ma J."/>
        </authorList>
    </citation>
    <scope>NUCLEOTIDE SEQUENCE [LARGE SCALE GENOMIC DNA]</scope>
    <source>
        <strain evidence="7">JCM 16904</strain>
    </source>
</reference>
<dbReference type="InterPro" id="IPR023332">
    <property type="entry name" value="Proteasome_alpha-type"/>
</dbReference>
<evidence type="ECO:0000256" key="1">
    <source>
        <dbReference type="ARBA" id="ARBA00022490"/>
    </source>
</evidence>
<evidence type="ECO:0000256" key="3">
    <source>
        <dbReference type="HAMAP-Rule" id="MF_00289"/>
    </source>
</evidence>
<comment type="activity regulation">
    <text evidence="3">The formation of the proteasomal ATPase ARC-20S proteasome complex, likely via the docking of the C-termini of ARC into the intersubunit pockets in the alpha-rings, may trigger opening of the gate for substrate entry. Interconversion between the open-gate and close-gate conformations leads to a dynamic regulation of the 20S proteasome proteolysis activity.</text>
</comment>
<evidence type="ECO:0000256" key="4">
    <source>
        <dbReference type="PROSITE-ProRule" id="PRU00808"/>
    </source>
</evidence>
<dbReference type="HAMAP" id="MF_00289_B">
    <property type="entry name" value="Proteasome_A_B"/>
    <property type="match status" value="1"/>
</dbReference>
<organism evidence="6 7">
    <name type="scientific">Nonomuraea antimicrobica</name>
    <dbReference type="NCBI Taxonomy" id="561173"/>
    <lineage>
        <taxon>Bacteria</taxon>
        <taxon>Bacillati</taxon>
        <taxon>Actinomycetota</taxon>
        <taxon>Actinomycetes</taxon>
        <taxon>Streptosporangiales</taxon>
        <taxon>Streptosporangiaceae</taxon>
        <taxon>Nonomuraea</taxon>
    </lineage>
</organism>
<sequence length="296" mass="31462">MSMPFGYASPEQIMRDKADYARKGIARGRSVVVLQYVDGILFVAPNPSRALHKISEIYDRIGFAAVGRYNEFEELRLGGIRYADINGYTYDRSDVTGRGLANLYASNLGRIFTESIKSLEVEVVVAEVGETKDGDAIYRLTFDGSVFDEHGFAAMGGQAEAVATRLKERYRESMSLADALEVALTALTEPGGERPPVGQLEVAVLDRNREHRKFLRLTGARLERLLAQTSTPPPAPSSPPSGESAEGSGGGSTSGSKGDSKNDSKGESSGGSTGESPSGPPPTAPEGPLDDGSSPL</sequence>
<dbReference type="InterPro" id="IPR022296">
    <property type="entry name" value="Proteasome_asu_bac"/>
</dbReference>
<evidence type="ECO:0000256" key="5">
    <source>
        <dbReference type="SAM" id="MobiDB-lite"/>
    </source>
</evidence>
<comment type="subunit">
    <text evidence="3">The 20S proteasome core is composed of 14 alpha and 14 beta subunits that assemble into four stacked heptameric rings, resulting in a barrel-shaped structure. The two inner rings, each composed of seven catalytic beta subunits, are sandwiched by two outer rings, each composed of seven alpha subunits. The catalytic chamber with the active sites is on the inside of the barrel. Has a gated structure, the ends of the cylinder being occluded by the N-termini of the alpha-subunits. Is capped by the proteasome-associated ATPase, ARC.</text>
</comment>
<dbReference type="EMBL" id="BAAAZP010000015">
    <property type="protein sequence ID" value="GAA3649812.1"/>
    <property type="molecule type" value="Genomic_DNA"/>
</dbReference>
<keyword evidence="7" id="KW-1185">Reference proteome</keyword>
<comment type="subcellular location">
    <subcellularLocation>
        <location evidence="3">Cytoplasm</location>
    </subcellularLocation>
</comment>